<proteinExistence type="predicted"/>
<keyword evidence="6" id="KW-1185">Reference proteome</keyword>
<dbReference type="InterPro" id="IPR037233">
    <property type="entry name" value="CcmK-like_sf"/>
</dbReference>
<sequence length="242" mass="25862">MNQRPPAVRSRGFSPSIAVNSDLAVSPEQTLGVELRSYVYIDSLQQQYAAYLGTVAQGFLPLPGDTSLWIEISPGIEINRITDIAVKSASVRPAVQVVERLYGLLEVHSSSQGEVRAAGQAILATLGVRREECLKPRVISSQIIRNIDAYQTQLINRGRRGQLILAGQTLYVLEVEPAAYAALAANEAEKAAAINILDVLPIGSFGRVYLGGAERDILAGAAGALAAIESVIGRENPSGRKE</sequence>
<feature type="domain" description="BMC circularly permuted" evidence="4">
    <location>
        <begin position="137"/>
        <end position="241"/>
    </location>
</feature>
<gene>
    <name evidence="5" type="ORF">MiSe_81430</name>
</gene>
<evidence type="ECO:0000313" key="5">
    <source>
        <dbReference type="EMBL" id="GET43321.1"/>
    </source>
</evidence>
<protein>
    <recommendedName>
        <fullName evidence="4">BMC circularly permuted domain-containing protein</fullName>
    </recommendedName>
</protein>
<accession>A0AAV3XNY9</accession>
<dbReference type="GO" id="GO:0031470">
    <property type="term" value="C:carboxysome"/>
    <property type="evidence" value="ECO:0007669"/>
    <property type="project" value="UniProtKB-SubCell"/>
</dbReference>
<evidence type="ECO:0000256" key="2">
    <source>
        <dbReference type="ARBA" id="ARBA00023587"/>
    </source>
</evidence>
<dbReference type="EMBL" id="BLAY01000214">
    <property type="protein sequence ID" value="GET43321.1"/>
    <property type="molecule type" value="Genomic_DNA"/>
</dbReference>
<dbReference type="Proteomes" id="UP001050975">
    <property type="component" value="Unassembled WGS sequence"/>
</dbReference>
<organism evidence="5 6">
    <name type="scientific">Microseira wollei NIES-4236</name>
    <dbReference type="NCBI Taxonomy" id="2530354"/>
    <lineage>
        <taxon>Bacteria</taxon>
        <taxon>Bacillati</taxon>
        <taxon>Cyanobacteriota</taxon>
        <taxon>Cyanophyceae</taxon>
        <taxon>Oscillatoriophycideae</taxon>
        <taxon>Aerosakkonematales</taxon>
        <taxon>Aerosakkonemataceae</taxon>
        <taxon>Microseira</taxon>
    </lineage>
</organism>
<dbReference type="GO" id="GO:0015977">
    <property type="term" value="P:carbon fixation"/>
    <property type="evidence" value="ECO:0007669"/>
    <property type="project" value="UniProtKB-KW"/>
</dbReference>
<reference evidence="5" key="1">
    <citation type="submission" date="2019-10" db="EMBL/GenBank/DDBJ databases">
        <title>Draft genome sequece of Microseira wollei NIES-4236.</title>
        <authorList>
            <person name="Yamaguchi H."/>
            <person name="Suzuki S."/>
            <person name="Kawachi M."/>
        </authorList>
    </citation>
    <scope>NUCLEOTIDE SEQUENCE</scope>
    <source>
        <strain evidence="5">NIES-4236</strain>
    </source>
</reference>
<feature type="domain" description="BMC circularly permuted" evidence="4">
    <location>
        <begin position="34"/>
        <end position="136"/>
    </location>
</feature>
<comment type="caution">
    <text evidence="5">The sequence shown here is derived from an EMBL/GenBank/DDBJ whole genome shotgun (WGS) entry which is preliminary data.</text>
</comment>
<evidence type="ECO:0000313" key="6">
    <source>
        <dbReference type="Proteomes" id="UP001050975"/>
    </source>
</evidence>
<dbReference type="InterPro" id="IPR000249">
    <property type="entry name" value="BMC_dom"/>
</dbReference>
<comment type="subcellular location">
    <subcellularLocation>
        <location evidence="2">Carboxysome</location>
    </subcellularLocation>
</comment>
<keyword evidence="1" id="KW-0120">Carbon dioxide fixation</keyword>
<name>A0AAV3XNY9_9CYAN</name>
<dbReference type="AlphaFoldDB" id="A0AAV3XNY9"/>
<dbReference type="PROSITE" id="PS51931">
    <property type="entry name" value="BMC_CP"/>
    <property type="match status" value="2"/>
</dbReference>
<dbReference type="Gene3D" id="3.30.70.1710">
    <property type="match status" value="2"/>
</dbReference>
<dbReference type="SMART" id="SM00877">
    <property type="entry name" value="BMC"/>
    <property type="match status" value="2"/>
</dbReference>
<evidence type="ECO:0000256" key="1">
    <source>
        <dbReference type="ARBA" id="ARBA00023300"/>
    </source>
</evidence>
<dbReference type="InterPro" id="IPR044870">
    <property type="entry name" value="BMC_CP"/>
</dbReference>
<keyword evidence="3" id="KW-1283">Bacterial microcompartment</keyword>
<dbReference type="CDD" id="cd07051">
    <property type="entry name" value="BMC_like_1_repeat1"/>
    <property type="match status" value="1"/>
</dbReference>
<evidence type="ECO:0000259" key="4">
    <source>
        <dbReference type="PROSITE" id="PS51931"/>
    </source>
</evidence>
<evidence type="ECO:0000256" key="3">
    <source>
        <dbReference type="ARBA" id="ARBA00024446"/>
    </source>
</evidence>